<dbReference type="GO" id="GO:0005634">
    <property type="term" value="C:nucleus"/>
    <property type="evidence" value="ECO:0007669"/>
    <property type="project" value="UniProtKB-SubCell"/>
</dbReference>
<comment type="catalytic activity">
    <reaction evidence="1">
        <text>Thiol-dependent hydrolysis of ester, thioester, amide, peptide and isopeptide bonds formed by the C-terminal Gly of ubiquitin (a 76-residue protein attached to proteins as an intracellular targeting signal).</text>
        <dbReference type="EC" id="3.4.19.12"/>
    </reaction>
</comment>
<feature type="region of interest" description="Disordered" evidence="16">
    <location>
        <begin position="52"/>
        <end position="93"/>
    </location>
</feature>
<feature type="region of interest" description="Disordered" evidence="16">
    <location>
        <begin position="666"/>
        <end position="686"/>
    </location>
</feature>
<keyword evidence="8" id="KW-0645">Protease</keyword>
<dbReference type="GO" id="GO:0004843">
    <property type="term" value="F:cysteine-type deubiquitinase activity"/>
    <property type="evidence" value="ECO:0007669"/>
    <property type="project" value="UniProtKB-EC"/>
</dbReference>
<evidence type="ECO:0000256" key="7">
    <source>
        <dbReference type="ARBA" id="ARBA00022553"/>
    </source>
</evidence>
<keyword evidence="7" id="KW-0597">Phosphoprotein</keyword>
<keyword evidence="12" id="KW-0378">Hydrolase</keyword>
<dbReference type="GO" id="GO:0070536">
    <property type="term" value="P:protein K63-linked deubiquitination"/>
    <property type="evidence" value="ECO:0007669"/>
    <property type="project" value="TreeGrafter"/>
</dbReference>
<dbReference type="VEuPathDB" id="VectorBase:AALB004009"/>
<dbReference type="KEGG" id="aali:118465365"/>
<feature type="region of interest" description="Disordered" evidence="16">
    <location>
        <begin position="176"/>
        <end position="237"/>
    </location>
</feature>
<feature type="region of interest" description="Disordered" evidence="16">
    <location>
        <begin position="740"/>
        <end position="762"/>
    </location>
</feature>
<dbReference type="SMART" id="SM00259">
    <property type="entry name" value="ZnF_A20"/>
    <property type="match status" value="2"/>
</dbReference>
<dbReference type="Proteomes" id="UP000069272">
    <property type="component" value="Chromosome 3R"/>
</dbReference>
<evidence type="ECO:0000256" key="9">
    <source>
        <dbReference type="ARBA" id="ARBA00022723"/>
    </source>
</evidence>
<keyword evidence="10" id="KW-0863">Zinc-finger</keyword>
<feature type="compositionally biased region" description="Low complexity" evidence="16">
    <location>
        <begin position="219"/>
        <end position="229"/>
    </location>
</feature>
<evidence type="ECO:0000256" key="6">
    <source>
        <dbReference type="ARBA" id="ARBA00022490"/>
    </source>
</evidence>
<dbReference type="Pfam" id="PF01754">
    <property type="entry name" value="zf-A20"/>
    <property type="match status" value="1"/>
</dbReference>
<dbReference type="STRING" id="7167.A0A182FBX5"/>
<dbReference type="GO" id="GO:0003677">
    <property type="term" value="F:DNA binding"/>
    <property type="evidence" value="ECO:0007669"/>
    <property type="project" value="InterPro"/>
</dbReference>
<evidence type="ECO:0000256" key="2">
    <source>
        <dbReference type="ARBA" id="ARBA00004123"/>
    </source>
</evidence>
<keyword evidence="15" id="KW-0539">Nucleus</keyword>
<reference evidence="17 18" key="1">
    <citation type="journal article" date="2017" name="G3 (Bethesda)">
        <title>The Physical Genome Mapping of Anopheles albimanus Corrected Scaffold Misassemblies and Identified Interarm Rearrangements in Genus Anopheles.</title>
        <authorList>
            <person name="Artemov G.N."/>
            <person name="Peery A.N."/>
            <person name="Jiang X."/>
            <person name="Tu Z."/>
            <person name="Stegniy V.N."/>
            <person name="Sharakhova M.V."/>
            <person name="Sharakhov I.V."/>
        </authorList>
    </citation>
    <scope>NUCLEOTIDE SEQUENCE [LARGE SCALE GENOMIC DNA]</scope>
    <source>
        <strain evidence="17 18">ALBI9_A</strain>
    </source>
</reference>
<evidence type="ECO:0000256" key="8">
    <source>
        <dbReference type="ARBA" id="ARBA00022670"/>
    </source>
</evidence>
<protein>
    <recommendedName>
        <fullName evidence="5">ubiquitinyl hydrolase 1</fullName>
        <ecNumber evidence="5">3.4.19.12</ecNumber>
    </recommendedName>
</protein>
<sequence>METTTQLVTEFITHTGANTQDAVSCLKSWEWDLKKALIDYNDTSTNEYFNNKKNESDGLMKPQSSTTAPSCSASSSHFLHGSNRSSTSTLLPPLSTTTVAGTIIASPSPSTSAVVLRHHHTQHHQPYSSGGGGVVGGDRGGGLIGNGLAPGCGGSASGDSNSSSYSSSNSSAVVHVQSPVVKSSPSSASSLGGSGGGRPVVGSIIRQHHQHHPQYGHPATASAAAASNESSEHWGNTDGGIKSLSIITQPSASQLKPMLTKADSVDIFDCKKLERGISRATENVTLVYRARQEFEMDFHAHIHEQNDKNLNFIDTPDYTFTLPDLTKYTDDFRKFLEKDLIESSTLNSLETTNRLNWWYESGACRKLWPLATTGDGNCLLHAASLAMWGFHDRRLTLRRTLHDILSKEEFREALYRRWRFQQTRVNRQAGFVFCESEWAKEWEEIVAIASPEPRRNSKSNGPSRRRSLLIEKSFDCASAAGIADDENATYESLEEIHVLALAHILRRTIIVVSDVFLRDINGEAFSPIPFGGVYLPFEVPSNECHRAPLLLAYDMAHFSALVAMEAPNDSPPALIPLVDATNQLLPIQFCIDPGKDFNWREYDGSDGNWTLTDREHIALLKEYLDIVHATGIESPDDEIYYEDYSDEEYEKKLSEGEIVLTPDEHYNNNVGGGGTSTGTAATSGSGTLTTMTASNQSLPAGGKDAGGKSKAAKQLQSVAKQFGSIGKSMSRKLRKNIGSITRIGSKNSSGSKKAHMNEKSGLRGDYPRFRILCAQLKSRRHEYQEEMIKNYLECAQERYLEAEKMRERKELERLTKYVAEAGGQLHHEHDDGIIRGDAGMGSAVMPEVDGGGLVNCINANCLNYGTAATSYMCLECYETQCKRESNCNSGGNGGYASEYTPRYGTGKSRFYAEADMEAHDRIQRLPSARRLKDLDQTLYLSRSTFYNDTRPSDMHTSGGTGLTYSQAAIAATSDFVRQGQTLKSQNHPHHHHHHHHPPASGEAQAVNQNSQNQTSASQQRAFYRCATDMSAPFSSTGAEYLNCAKPPTGPYSSNSSSTVSSSGGIVASIYSPGGGGNIGSINANQPYIRTTPAAKCVVNLPPISTSGSQLAGSDIGKSSMTSYGVGASSPADTTRSSQPFSSSSSSSSLGGGAAGSTGLNGSGHYQSSAAITPVTSSHYGKNQLCRTEGCKFYGSINTNFYCSKCCQEYNI</sequence>
<dbReference type="GO" id="GO:0035871">
    <property type="term" value="P:protein K11-linked deubiquitination"/>
    <property type="evidence" value="ECO:0007669"/>
    <property type="project" value="TreeGrafter"/>
</dbReference>
<dbReference type="GO" id="GO:0008270">
    <property type="term" value="F:zinc ion binding"/>
    <property type="evidence" value="ECO:0007669"/>
    <property type="project" value="UniProtKB-KW"/>
</dbReference>
<dbReference type="InterPro" id="IPR051346">
    <property type="entry name" value="OTU_Deubiquitinase"/>
</dbReference>
<evidence type="ECO:0000256" key="4">
    <source>
        <dbReference type="ARBA" id="ARBA00005865"/>
    </source>
</evidence>
<dbReference type="GeneID" id="118465365"/>
<name>A0A182FBX5_ANOAL</name>
<dbReference type="EnsemblMetazoa" id="AALB004009-RA">
    <property type="protein sequence ID" value="AALB004009-PA"/>
    <property type="gene ID" value="AALB004009"/>
</dbReference>
<evidence type="ECO:0000313" key="17">
    <source>
        <dbReference type="EnsemblMetazoa" id="AALB004009-PA"/>
    </source>
</evidence>
<dbReference type="Gene3D" id="4.10.240.30">
    <property type="match status" value="1"/>
</dbReference>
<evidence type="ECO:0000256" key="14">
    <source>
        <dbReference type="ARBA" id="ARBA00022833"/>
    </source>
</evidence>
<evidence type="ECO:0000256" key="5">
    <source>
        <dbReference type="ARBA" id="ARBA00012759"/>
    </source>
</evidence>
<feature type="compositionally biased region" description="Polar residues" evidence="16">
    <location>
        <begin position="740"/>
        <end position="751"/>
    </location>
</feature>
<evidence type="ECO:0000256" key="1">
    <source>
        <dbReference type="ARBA" id="ARBA00000707"/>
    </source>
</evidence>
<dbReference type="InterPro" id="IPR003323">
    <property type="entry name" value="OTU_dom"/>
</dbReference>
<feature type="compositionally biased region" description="Low complexity" evidence="16">
    <location>
        <begin position="176"/>
        <end position="191"/>
    </location>
</feature>
<feature type="compositionally biased region" description="Low complexity" evidence="16">
    <location>
        <begin position="64"/>
        <end position="76"/>
    </location>
</feature>
<feature type="region of interest" description="Disordered" evidence="16">
    <location>
        <begin position="1122"/>
        <end position="1155"/>
    </location>
</feature>
<feature type="region of interest" description="Disordered" evidence="16">
    <location>
        <begin position="983"/>
        <end position="1020"/>
    </location>
</feature>
<dbReference type="CDD" id="cd22768">
    <property type="entry name" value="OTU_OTUD7"/>
    <property type="match status" value="1"/>
</dbReference>
<feature type="region of interest" description="Disordered" evidence="16">
    <location>
        <begin position="117"/>
        <end position="142"/>
    </location>
</feature>
<keyword evidence="14" id="KW-0862">Zinc</keyword>
<comment type="similarity">
    <text evidence="4">Belongs to the peptidase C64 family.</text>
</comment>
<evidence type="ECO:0000256" key="13">
    <source>
        <dbReference type="ARBA" id="ARBA00022807"/>
    </source>
</evidence>
<comment type="subcellular location">
    <subcellularLocation>
        <location evidence="3">Cytoplasm</location>
    </subcellularLocation>
    <subcellularLocation>
        <location evidence="2">Nucleus</location>
    </subcellularLocation>
</comment>
<evidence type="ECO:0000256" key="3">
    <source>
        <dbReference type="ARBA" id="ARBA00004496"/>
    </source>
</evidence>
<evidence type="ECO:0000256" key="10">
    <source>
        <dbReference type="ARBA" id="ARBA00022771"/>
    </source>
</evidence>
<dbReference type="PROSITE" id="PS51036">
    <property type="entry name" value="ZF_A20"/>
    <property type="match status" value="1"/>
</dbReference>
<dbReference type="AlphaFoldDB" id="A0A182FBX5"/>
<dbReference type="GO" id="GO:0070530">
    <property type="term" value="F:K63-linked polyubiquitin modification-dependent protein binding"/>
    <property type="evidence" value="ECO:0007669"/>
    <property type="project" value="TreeGrafter"/>
</dbReference>
<feature type="compositionally biased region" description="Basic residues" evidence="16">
    <location>
        <begin position="986"/>
        <end position="997"/>
    </location>
</feature>
<dbReference type="GO" id="GO:0071108">
    <property type="term" value="P:protein K48-linked deubiquitination"/>
    <property type="evidence" value="ECO:0007669"/>
    <property type="project" value="TreeGrafter"/>
</dbReference>
<evidence type="ECO:0000256" key="16">
    <source>
        <dbReference type="SAM" id="MobiDB-lite"/>
    </source>
</evidence>
<dbReference type="InterPro" id="IPR002653">
    <property type="entry name" value="Znf_A20"/>
</dbReference>
<accession>A0A182FBX5</accession>
<dbReference type="PANTHER" id="PTHR13367">
    <property type="entry name" value="UBIQUITIN THIOESTERASE"/>
    <property type="match status" value="1"/>
</dbReference>
<feature type="compositionally biased region" description="Low complexity" evidence="16">
    <location>
        <begin position="1003"/>
        <end position="1019"/>
    </location>
</feature>
<dbReference type="RefSeq" id="XP_035789447.1">
    <property type="nucleotide sequence ID" value="XM_035933554.1"/>
</dbReference>
<evidence type="ECO:0000256" key="12">
    <source>
        <dbReference type="ARBA" id="ARBA00022801"/>
    </source>
</evidence>
<proteinExistence type="inferred from homology"/>
<dbReference type="CDD" id="cd14273">
    <property type="entry name" value="UBA_TAP-C_like"/>
    <property type="match status" value="1"/>
</dbReference>
<dbReference type="PROSITE" id="PS50802">
    <property type="entry name" value="OTU"/>
    <property type="match status" value="1"/>
</dbReference>
<dbReference type="PANTHER" id="PTHR13367:SF27">
    <property type="entry name" value="OTU DOMAIN-CONTAINING PROTEIN"/>
    <property type="match status" value="1"/>
</dbReference>
<dbReference type="OrthoDB" id="10064699at2759"/>
<evidence type="ECO:0000256" key="15">
    <source>
        <dbReference type="ARBA" id="ARBA00023242"/>
    </source>
</evidence>
<keyword evidence="18" id="KW-1185">Reference proteome</keyword>
<dbReference type="GO" id="GO:0071947">
    <property type="term" value="P:protein deubiquitination involved in ubiquitin-dependent protein catabolic process"/>
    <property type="evidence" value="ECO:0007669"/>
    <property type="project" value="TreeGrafter"/>
</dbReference>
<evidence type="ECO:0000256" key="11">
    <source>
        <dbReference type="ARBA" id="ARBA00022786"/>
    </source>
</evidence>
<keyword evidence="6" id="KW-0963">Cytoplasm</keyword>
<dbReference type="Gene3D" id="1.10.8.10">
    <property type="entry name" value="DNA helicase RuvA subunit, C-terminal domain"/>
    <property type="match status" value="1"/>
</dbReference>
<dbReference type="GO" id="GO:0005737">
    <property type="term" value="C:cytoplasm"/>
    <property type="evidence" value="ECO:0007669"/>
    <property type="project" value="UniProtKB-SubCell"/>
</dbReference>
<keyword evidence="13" id="KW-0788">Thiol protease</keyword>
<organism evidence="17 18">
    <name type="scientific">Anopheles albimanus</name>
    <name type="common">New world malaria mosquito</name>
    <dbReference type="NCBI Taxonomy" id="7167"/>
    <lineage>
        <taxon>Eukaryota</taxon>
        <taxon>Metazoa</taxon>
        <taxon>Ecdysozoa</taxon>
        <taxon>Arthropoda</taxon>
        <taxon>Hexapoda</taxon>
        <taxon>Insecta</taxon>
        <taxon>Pterygota</taxon>
        <taxon>Neoptera</taxon>
        <taxon>Endopterygota</taxon>
        <taxon>Diptera</taxon>
        <taxon>Nematocera</taxon>
        <taxon>Culicoidea</taxon>
        <taxon>Culicidae</taxon>
        <taxon>Anophelinae</taxon>
        <taxon>Anopheles</taxon>
    </lineage>
</organism>
<reference evidence="17" key="2">
    <citation type="submission" date="2022-08" db="UniProtKB">
        <authorList>
            <consortium name="EnsemblMetazoa"/>
        </authorList>
    </citation>
    <scope>IDENTIFICATION</scope>
    <source>
        <strain evidence="17">STECLA/ALBI9_A</strain>
    </source>
</reference>
<dbReference type="EC" id="3.4.19.12" evidence="5"/>
<keyword evidence="11" id="KW-0833">Ubl conjugation pathway</keyword>
<feature type="compositionally biased region" description="Gly residues" evidence="16">
    <location>
        <begin position="129"/>
        <end position="142"/>
    </location>
</feature>
<dbReference type="Pfam" id="PF02338">
    <property type="entry name" value="OTU"/>
    <property type="match status" value="1"/>
</dbReference>
<dbReference type="VEuPathDB" id="VectorBase:AALB20_029282"/>
<keyword evidence="9" id="KW-0479">Metal-binding</keyword>
<feature type="compositionally biased region" description="Low complexity" evidence="16">
    <location>
        <begin position="677"/>
        <end position="686"/>
    </location>
</feature>
<feature type="compositionally biased region" description="Polar residues" evidence="16">
    <location>
        <begin position="1130"/>
        <end position="1140"/>
    </location>
</feature>
<evidence type="ECO:0000313" key="18">
    <source>
        <dbReference type="Proteomes" id="UP000069272"/>
    </source>
</evidence>